<evidence type="ECO:0000259" key="5">
    <source>
        <dbReference type="PROSITE" id="PS50835"/>
    </source>
</evidence>
<dbReference type="InterPro" id="IPR013783">
    <property type="entry name" value="Ig-like_fold"/>
</dbReference>
<feature type="domain" description="Ig-like" evidence="5">
    <location>
        <begin position="154"/>
        <end position="255"/>
    </location>
</feature>
<feature type="non-terminal residue" evidence="7">
    <location>
        <position position="548"/>
    </location>
</feature>
<dbReference type="InterPro" id="IPR007110">
    <property type="entry name" value="Ig-like_dom"/>
</dbReference>
<evidence type="ECO:0000313" key="7">
    <source>
        <dbReference type="EMBL" id="RUS87885.1"/>
    </source>
</evidence>
<dbReference type="InterPro" id="IPR003599">
    <property type="entry name" value="Ig_sub"/>
</dbReference>
<proteinExistence type="predicted"/>
<dbReference type="STRING" id="188477.A0A433U263"/>
<protein>
    <submittedName>
        <fullName evidence="7">Uncharacterized protein</fullName>
    </submittedName>
</protein>
<feature type="domain" description="Ig-like" evidence="5">
    <location>
        <begin position="297"/>
        <end position="380"/>
    </location>
</feature>
<organism evidence="7 8">
    <name type="scientific">Elysia chlorotica</name>
    <name type="common">Eastern emerald elysia</name>
    <name type="synonym">Sea slug</name>
    <dbReference type="NCBI Taxonomy" id="188477"/>
    <lineage>
        <taxon>Eukaryota</taxon>
        <taxon>Metazoa</taxon>
        <taxon>Spiralia</taxon>
        <taxon>Lophotrochozoa</taxon>
        <taxon>Mollusca</taxon>
        <taxon>Gastropoda</taxon>
        <taxon>Heterobranchia</taxon>
        <taxon>Euthyneura</taxon>
        <taxon>Panpulmonata</taxon>
        <taxon>Sacoglossa</taxon>
        <taxon>Placobranchoidea</taxon>
        <taxon>Plakobranchidae</taxon>
        <taxon>Elysia</taxon>
    </lineage>
</organism>
<dbReference type="Pfam" id="PF00041">
    <property type="entry name" value="fn3"/>
    <property type="match status" value="1"/>
</dbReference>
<name>A0A433U263_ELYCH</name>
<sequence>SSGHNSSGHSSGQGVPTVRRLGRHGNQGEYRCTATTASGSVVSQPAVLSLPVLEEFPPGENQTVQVPQGGYVTLACPAPYSLPQAEVLVVGPAGRTLWDGSSPAGDIQRLPSGAVVLSRLTTAAAGTYSCVAVNTALGRNVTSPYVINLVVTQPSAGAAPQPVGFLRGPRRSVRAVVESSVTLECPSYGPTWTTVSSDDHSVARPRVVWSRDGGSLPPGRFRIDHLGNLVLHRLDILDAGTYICSESHASSLDLAHTQADAAQGQGEGQGQGESQGHRAAAVWVDHPQVLLQIISAPVARIITPLEDAVAVGEAVRLDCFSGGHPAPELAWYHNGRRLGHADMSDQLVLPQVTLADAGLYQCLATNEVGSAQSVARLRITDMPVTRDEEEDEDLEGEKDEVKTTNNGASVNRANRRRDRKKNGRRRDMRLKERRKKKNQQNFGYSDGREKPKYAPSTPEVVQLSDRSVKLSWTVQDKGNGQTIRFFKVQYKEMAPQKTWKTCDPQLAFSTRDFEVNSLKPGASYKFRVLAVYEDNDNRNSASTDVFTL</sequence>
<dbReference type="InterPro" id="IPR003598">
    <property type="entry name" value="Ig_sub2"/>
</dbReference>
<dbReference type="SMART" id="SM00409">
    <property type="entry name" value="IG"/>
    <property type="match status" value="3"/>
</dbReference>
<dbReference type="OrthoDB" id="9998697at2759"/>
<evidence type="ECO:0000256" key="3">
    <source>
        <dbReference type="ARBA" id="ARBA00023319"/>
    </source>
</evidence>
<keyword evidence="8" id="KW-1185">Reference proteome</keyword>
<feature type="region of interest" description="Disordered" evidence="4">
    <location>
        <begin position="1"/>
        <end position="24"/>
    </location>
</feature>
<dbReference type="SMART" id="SM00060">
    <property type="entry name" value="FN3"/>
    <property type="match status" value="1"/>
</dbReference>
<feature type="region of interest" description="Disordered" evidence="4">
    <location>
        <begin position="382"/>
        <end position="459"/>
    </location>
</feature>
<comment type="caution">
    <text evidence="7">The sequence shown here is derived from an EMBL/GenBank/DDBJ whole genome shotgun (WGS) entry which is preliminary data.</text>
</comment>
<feature type="compositionally biased region" description="Acidic residues" evidence="4">
    <location>
        <begin position="387"/>
        <end position="398"/>
    </location>
</feature>
<reference evidence="7 8" key="1">
    <citation type="submission" date="2019-01" db="EMBL/GenBank/DDBJ databases">
        <title>A draft genome assembly of the solar-powered sea slug Elysia chlorotica.</title>
        <authorList>
            <person name="Cai H."/>
            <person name="Li Q."/>
            <person name="Fang X."/>
            <person name="Li J."/>
            <person name="Curtis N.E."/>
            <person name="Altenburger A."/>
            <person name="Shibata T."/>
            <person name="Feng M."/>
            <person name="Maeda T."/>
            <person name="Schwartz J.A."/>
            <person name="Shigenobu S."/>
            <person name="Lundholm N."/>
            <person name="Nishiyama T."/>
            <person name="Yang H."/>
            <person name="Hasebe M."/>
            <person name="Li S."/>
            <person name="Pierce S.K."/>
            <person name="Wang J."/>
        </authorList>
    </citation>
    <scope>NUCLEOTIDE SEQUENCE [LARGE SCALE GENOMIC DNA]</scope>
    <source>
        <strain evidence="7">EC2010</strain>
        <tissue evidence="7">Whole organism of an adult</tissue>
    </source>
</reference>
<dbReference type="FunFam" id="2.60.40.10:FF:000032">
    <property type="entry name" value="palladin isoform X1"/>
    <property type="match status" value="1"/>
</dbReference>
<feature type="compositionally biased region" description="Low complexity" evidence="4">
    <location>
        <begin position="1"/>
        <end position="14"/>
    </location>
</feature>
<dbReference type="PROSITE" id="PS50835">
    <property type="entry name" value="IG_LIKE"/>
    <property type="match status" value="3"/>
</dbReference>
<dbReference type="Proteomes" id="UP000271974">
    <property type="component" value="Unassembled WGS sequence"/>
</dbReference>
<feature type="domain" description="Ig-like" evidence="5">
    <location>
        <begin position="45"/>
        <end position="142"/>
    </location>
</feature>
<evidence type="ECO:0000256" key="4">
    <source>
        <dbReference type="SAM" id="MobiDB-lite"/>
    </source>
</evidence>
<dbReference type="SUPFAM" id="SSF48726">
    <property type="entry name" value="Immunoglobulin"/>
    <property type="match status" value="3"/>
</dbReference>
<dbReference type="InterPro" id="IPR013098">
    <property type="entry name" value="Ig_I-set"/>
</dbReference>
<keyword evidence="3" id="KW-0393">Immunoglobulin domain</keyword>
<evidence type="ECO:0000259" key="6">
    <source>
        <dbReference type="PROSITE" id="PS50853"/>
    </source>
</evidence>
<feature type="domain" description="Fibronectin type-III" evidence="6">
    <location>
        <begin position="454"/>
        <end position="548"/>
    </location>
</feature>
<dbReference type="CDD" id="cd00063">
    <property type="entry name" value="FN3"/>
    <property type="match status" value="1"/>
</dbReference>
<evidence type="ECO:0000256" key="1">
    <source>
        <dbReference type="ARBA" id="ARBA00022737"/>
    </source>
</evidence>
<dbReference type="InterPro" id="IPR036179">
    <property type="entry name" value="Ig-like_dom_sf"/>
</dbReference>
<dbReference type="InterPro" id="IPR036116">
    <property type="entry name" value="FN3_sf"/>
</dbReference>
<dbReference type="SUPFAM" id="SSF49265">
    <property type="entry name" value="Fibronectin type III"/>
    <property type="match status" value="1"/>
</dbReference>
<feature type="region of interest" description="Disordered" evidence="4">
    <location>
        <begin position="258"/>
        <end position="278"/>
    </location>
</feature>
<accession>A0A433U263</accession>
<dbReference type="EMBL" id="RQTK01000098">
    <property type="protein sequence ID" value="RUS87885.1"/>
    <property type="molecule type" value="Genomic_DNA"/>
</dbReference>
<dbReference type="Gene3D" id="2.60.40.10">
    <property type="entry name" value="Immunoglobulins"/>
    <property type="match status" value="4"/>
</dbReference>
<feature type="non-terminal residue" evidence="7">
    <location>
        <position position="1"/>
    </location>
</feature>
<feature type="compositionally biased region" description="Basic residues" evidence="4">
    <location>
        <begin position="413"/>
        <end position="438"/>
    </location>
</feature>
<evidence type="ECO:0000256" key="2">
    <source>
        <dbReference type="ARBA" id="ARBA00023157"/>
    </source>
</evidence>
<dbReference type="PANTHER" id="PTHR44170">
    <property type="entry name" value="PROTEIN SIDEKICK"/>
    <property type="match status" value="1"/>
</dbReference>
<dbReference type="GO" id="GO:0007399">
    <property type="term" value="P:nervous system development"/>
    <property type="evidence" value="ECO:0007669"/>
    <property type="project" value="TreeGrafter"/>
</dbReference>
<dbReference type="SMART" id="SM00408">
    <property type="entry name" value="IGc2"/>
    <property type="match status" value="3"/>
</dbReference>
<dbReference type="PANTHER" id="PTHR44170:SF6">
    <property type="entry name" value="CONTACTIN"/>
    <property type="match status" value="1"/>
</dbReference>
<dbReference type="AlphaFoldDB" id="A0A433U263"/>
<dbReference type="GO" id="GO:0098609">
    <property type="term" value="P:cell-cell adhesion"/>
    <property type="evidence" value="ECO:0007669"/>
    <property type="project" value="TreeGrafter"/>
</dbReference>
<keyword evidence="1" id="KW-0677">Repeat</keyword>
<dbReference type="PROSITE" id="PS50853">
    <property type="entry name" value="FN3"/>
    <property type="match status" value="1"/>
</dbReference>
<gene>
    <name evidence="7" type="ORF">EGW08_004363</name>
</gene>
<dbReference type="Pfam" id="PF07679">
    <property type="entry name" value="I-set"/>
    <property type="match status" value="1"/>
</dbReference>
<evidence type="ECO:0000313" key="8">
    <source>
        <dbReference type="Proteomes" id="UP000271974"/>
    </source>
</evidence>
<dbReference type="InterPro" id="IPR003961">
    <property type="entry name" value="FN3_dom"/>
</dbReference>
<keyword evidence="2" id="KW-1015">Disulfide bond</keyword>